<proteinExistence type="predicted"/>
<evidence type="ECO:0000313" key="2">
    <source>
        <dbReference type="EMBL" id="CAG1831421.1"/>
    </source>
</evidence>
<gene>
    <name evidence="2" type="ORF">GSMUA_346750.1</name>
</gene>
<organism evidence="2">
    <name type="scientific">Musa acuminata subsp. malaccensis</name>
    <name type="common">Wild banana</name>
    <name type="synonym">Musa malaccensis</name>
    <dbReference type="NCBI Taxonomy" id="214687"/>
    <lineage>
        <taxon>Eukaryota</taxon>
        <taxon>Viridiplantae</taxon>
        <taxon>Streptophyta</taxon>
        <taxon>Embryophyta</taxon>
        <taxon>Tracheophyta</taxon>
        <taxon>Spermatophyta</taxon>
        <taxon>Magnoliopsida</taxon>
        <taxon>Liliopsida</taxon>
        <taxon>Zingiberales</taxon>
        <taxon>Musaceae</taxon>
        <taxon>Musa</taxon>
    </lineage>
</organism>
<feature type="region of interest" description="Disordered" evidence="1">
    <location>
        <begin position="132"/>
        <end position="177"/>
    </location>
</feature>
<accession>A0A8D6ZKE9</accession>
<evidence type="ECO:0000256" key="1">
    <source>
        <dbReference type="SAM" id="MobiDB-lite"/>
    </source>
</evidence>
<protein>
    <submittedName>
        <fullName evidence="2">(wild Malaysian banana) hypothetical protein</fullName>
    </submittedName>
</protein>
<sequence>MADGDTIGDDVNVVVKPSPMTIRFALIVTSPASMRSTSLTSSSPALRCSASASMLSGRWRTSDRYRGESATHVIDGEDKATMTAMDEAEAPSKVELSLPRLCYQWRGRHPRLHICHLSWPPPYCPQIPPPIGADKDAKRRKGHSTRGGAGTDVRVTQAPTTSALSQDEEQHEMSGDEAGKTLLVEVGGIMRRVDLIIIKDDQTTALVSTPTTLSFTTKC</sequence>
<name>A0A8D6ZKE9_MUSAM</name>
<dbReference type="AlphaFoldDB" id="A0A8D6ZKE9"/>
<reference evidence="2" key="1">
    <citation type="submission" date="2021-03" db="EMBL/GenBank/DDBJ databases">
        <authorList>
            <consortium name="Genoscope - CEA"/>
            <person name="William W."/>
        </authorList>
    </citation>
    <scope>NUCLEOTIDE SEQUENCE</scope>
    <source>
        <strain evidence="2">Doubled-haploid Pahang</strain>
    </source>
</reference>
<dbReference type="EMBL" id="HG996472">
    <property type="protein sequence ID" value="CAG1831421.1"/>
    <property type="molecule type" value="Genomic_DNA"/>
</dbReference>